<feature type="binding site" evidence="3">
    <location>
        <begin position="76"/>
        <end position="83"/>
    </location>
    <ligand>
        <name>substrate</name>
    </ligand>
</feature>
<comment type="similarity">
    <text evidence="1">Belongs to the phosphoglycerate mutase family.</text>
</comment>
<evidence type="ECO:0000256" key="2">
    <source>
        <dbReference type="PIRSR" id="PIRSR613078-1"/>
    </source>
</evidence>
<dbReference type="AlphaFoldDB" id="A0A1Y1I0D3"/>
<dbReference type="InterPro" id="IPR001345">
    <property type="entry name" value="PG/BPGM_mutase_AS"/>
</dbReference>
<organism evidence="4 5">
    <name type="scientific">Klebsormidium nitens</name>
    <name type="common">Green alga</name>
    <name type="synonym">Ulothrix nitens</name>
    <dbReference type="NCBI Taxonomy" id="105231"/>
    <lineage>
        <taxon>Eukaryota</taxon>
        <taxon>Viridiplantae</taxon>
        <taxon>Streptophyta</taxon>
        <taxon>Klebsormidiophyceae</taxon>
        <taxon>Klebsormidiales</taxon>
        <taxon>Klebsormidiaceae</taxon>
        <taxon>Klebsormidium</taxon>
    </lineage>
</organism>
<dbReference type="InterPro" id="IPR029033">
    <property type="entry name" value="His_PPase_superfam"/>
</dbReference>
<dbReference type="EMBL" id="DF237066">
    <property type="protein sequence ID" value="GAQ82621.1"/>
    <property type="molecule type" value="Genomic_DNA"/>
</dbReference>
<dbReference type="Pfam" id="PF00300">
    <property type="entry name" value="His_Phos_1"/>
    <property type="match status" value="1"/>
</dbReference>
<dbReference type="OrthoDB" id="354304at2759"/>
<dbReference type="GO" id="GO:0016791">
    <property type="term" value="F:phosphatase activity"/>
    <property type="evidence" value="ECO:0000318"/>
    <property type="project" value="GO_Central"/>
</dbReference>
<dbReference type="GO" id="GO:0005737">
    <property type="term" value="C:cytoplasm"/>
    <property type="evidence" value="ECO:0000318"/>
    <property type="project" value="GO_Central"/>
</dbReference>
<evidence type="ECO:0000256" key="1">
    <source>
        <dbReference type="ARBA" id="ARBA00038362"/>
    </source>
</evidence>
<feature type="active site" description="Proton donor/acceptor" evidence="2">
    <location>
        <position position="154"/>
    </location>
</feature>
<dbReference type="PANTHER" id="PTHR48100">
    <property type="entry name" value="BROAD-SPECIFICITY PHOSPHATASE YOR283W-RELATED"/>
    <property type="match status" value="1"/>
</dbReference>
<dbReference type="STRING" id="105231.A0A1Y1I0D3"/>
<name>A0A1Y1I0D3_KLENI</name>
<dbReference type="Proteomes" id="UP000054558">
    <property type="component" value="Unassembled WGS sequence"/>
</dbReference>
<protein>
    <submittedName>
        <fullName evidence="4">Phosphoglycerate mutase</fullName>
    </submittedName>
</protein>
<keyword evidence="5" id="KW-1185">Reference proteome</keyword>
<dbReference type="InterPro" id="IPR013078">
    <property type="entry name" value="His_Pase_superF_clade-1"/>
</dbReference>
<dbReference type="CDD" id="cd07067">
    <property type="entry name" value="HP_PGM_like"/>
    <property type="match status" value="1"/>
</dbReference>
<accession>A0A1Y1I0D3</accession>
<sequence>MREESGRPFFQEVRSAIAKSVYASGRISDRVRCKYRLQQRRFWSRWVTKAHGRHMGDLGWIPGPVHTSFTEVIIVRHGETTWNKSGRLQGQYDSDLNELGFQQAEAVARRLAQGDLPLTTVYTSDLKRARLTGEAIAAAGGVAQAVITRADLRERHLGVLQGLTVKEARQSEPEALRALESKRKDVSIAGGGESRAQLQQRAAAAVEDLARAHRGERVVVVCHGGVIHALHEHATGYPCKGEVANCSFSVVSVSTTGKWDVLHWGDVGHLAHLSFLKGHTL</sequence>
<dbReference type="PANTHER" id="PTHR48100:SF44">
    <property type="entry name" value="PHOSPHATASE C1620.13-RELATED"/>
    <property type="match status" value="1"/>
</dbReference>
<reference evidence="4 5" key="1">
    <citation type="journal article" date="2014" name="Nat. Commun.">
        <title>Klebsormidium flaccidum genome reveals primary factors for plant terrestrial adaptation.</title>
        <authorList>
            <person name="Hori K."/>
            <person name="Maruyama F."/>
            <person name="Fujisawa T."/>
            <person name="Togashi T."/>
            <person name="Yamamoto N."/>
            <person name="Seo M."/>
            <person name="Sato S."/>
            <person name="Yamada T."/>
            <person name="Mori H."/>
            <person name="Tajima N."/>
            <person name="Moriyama T."/>
            <person name="Ikeuchi M."/>
            <person name="Watanabe M."/>
            <person name="Wada H."/>
            <person name="Kobayashi K."/>
            <person name="Saito M."/>
            <person name="Masuda T."/>
            <person name="Sasaki-Sekimoto Y."/>
            <person name="Mashiguchi K."/>
            <person name="Awai K."/>
            <person name="Shimojima M."/>
            <person name="Masuda S."/>
            <person name="Iwai M."/>
            <person name="Nobusawa T."/>
            <person name="Narise T."/>
            <person name="Kondo S."/>
            <person name="Saito H."/>
            <person name="Sato R."/>
            <person name="Murakawa M."/>
            <person name="Ihara Y."/>
            <person name="Oshima-Yamada Y."/>
            <person name="Ohtaka K."/>
            <person name="Satoh M."/>
            <person name="Sonobe K."/>
            <person name="Ishii M."/>
            <person name="Ohtani R."/>
            <person name="Kanamori-Sato M."/>
            <person name="Honoki R."/>
            <person name="Miyazaki D."/>
            <person name="Mochizuki H."/>
            <person name="Umetsu J."/>
            <person name="Higashi K."/>
            <person name="Shibata D."/>
            <person name="Kamiya Y."/>
            <person name="Sato N."/>
            <person name="Nakamura Y."/>
            <person name="Tabata S."/>
            <person name="Ida S."/>
            <person name="Kurokawa K."/>
            <person name="Ohta H."/>
        </authorList>
    </citation>
    <scope>NUCLEOTIDE SEQUENCE [LARGE SCALE GENOMIC DNA]</scope>
    <source>
        <strain evidence="4 5">NIES-2285</strain>
    </source>
</reference>
<feature type="binding site" evidence="3">
    <location>
        <position position="128"/>
    </location>
    <ligand>
        <name>substrate</name>
    </ligand>
</feature>
<gene>
    <name evidence="4" type="ORF">KFL_001170250</name>
</gene>
<dbReference type="OMA" id="RNASKWD"/>
<evidence type="ECO:0000256" key="3">
    <source>
        <dbReference type="PIRSR" id="PIRSR613078-2"/>
    </source>
</evidence>
<dbReference type="SUPFAM" id="SSF53254">
    <property type="entry name" value="Phosphoglycerate mutase-like"/>
    <property type="match status" value="1"/>
</dbReference>
<dbReference type="SMART" id="SM00855">
    <property type="entry name" value="PGAM"/>
    <property type="match status" value="1"/>
</dbReference>
<feature type="active site" description="Tele-phosphohistidine intermediate" evidence="2">
    <location>
        <position position="77"/>
    </location>
</feature>
<dbReference type="PROSITE" id="PS00175">
    <property type="entry name" value="PG_MUTASE"/>
    <property type="match status" value="1"/>
</dbReference>
<evidence type="ECO:0000313" key="5">
    <source>
        <dbReference type="Proteomes" id="UP000054558"/>
    </source>
</evidence>
<proteinExistence type="inferred from homology"/>
<dbReference type="Gene3D" id="3.40.50.1240">
    <property type="entry name" value="Phosphoglycerate mutase-like"/>
    <property type="match status" value="1"/>
</dbReference>
<dbReference type="InterPro" id="IPR050275">
    <property type="entry name" value="PGM_Phosphatase"/>
</dbReference>
<evidence type="ECO:0000313" key="4">
    <source>
        <dbReference type="EMBL" id="GAQ82621.1"/>
    </source>
</evidence>